<name>A0A401STA3_CHIPU</name>
<organism evidence="2 3">
    <name type="scientific">Chiloscyllium punctatum</name>
    <name type="common">Brownbanded bambooshark</name>
    <name type="synonym">Hemiscyllium punctatum</name>
    <dbReference type="NCBI Taxonomy" id="137246"/>
    <lineage>
        <taxon>Eukaryota</taxon>
        <taxon>Metazoa</taxon>
        <taxon>Chordata</taxon>
        <taxon>Craniata</taxon>
        <taxon>Vertebrata</taxon>
        <taxon>Chondrichthyes</taxon>
        <taxon>Elasmobranchii</taxon>
        <taxon>Galeomorphii</taxon>
        <taxon>Galeoidea</taxon>
        <taxon>Orectolobiformes</taxon>
        <taxon>Hemiscylliidae</taxon>
        <taxon>Chiloscyllium</taxon>
    </lineage>
</organism>
<keyword evidence="3" id="KW-1185">Reference proteome</keyword>
<dbReference type="AlphaFoldDB" id="A0A401STA3"/>
<reference evidence="2 3" key="1">
    <citation type="journal article" date="2018" name="Nat. Ecol. Evol.">
        <title>Shark genomes provide insights into elasmobranch evolution and the origin of vertebrates.</title>
        <authorList>
            <person name="Hara Y"/>
            <person name="Yamaguchi K"/>
            <person name="Onimaru K"/>
            <person name="Kadota M"/>
            <person name="Koyanagi M"/>
            <person name="Keeley SD"/>
            <person name="Tatsumi K"/>
            <person name="Tanaka K"/>
            <person name="Motone F"/>
            <person name="Kageyama Y"/>
            <person name="Nozu R"/>
            <person name="Adachi N"/>
            <person name="Nishimura O"/>
            <person name="Nakagawa R"/>
            <person name="Tanegashima C"/>
            <person name="Kiyatake I"/>
            <person name="Matsumoto R"/>
            <person name="Murakumo K"/>
            <person name="Nishida K"/>
            <person name="Terakita A"/>
            <person name="Kuratani S"/>
            <person name="Sato K"/>
            <person name="Hyodo S Kuraku.S."/>
        </authorList>
    </citation>
    <scope>NUCLEOTIDE SEQUENCE [LARGE SCALE GENOMIC DNA]</scope>
</reference>
<evidence type="ECO:0000256" key="1">
    <source>
        <dbReference type="SAM" id="MobiDB-lite"/>
    </source>
</evidence>
<accession>A0A401STA3</accession>
<dbReference type="Proteomes" id="UP000287033">
    <property type="component" value="Unassembled WGS sequence"/>
</dbReference>
<gene>
    <name evidence="2" type="ORF">chiPu_0012076</name>
</gene>
<sequence>MSGEDTGLNSRGVGGTSLTRSPGPTYLNPNLARSHAPLFHCADSATHGRPPAHFHLSGRLQRHRRPSFPLVNGLIASSRTSDVRLVTDAVPFERTPLIGWNG</sequence>
<comment type="caution">
    <text evidence="2">The sequence shown here is derived from an EMBL/GenBank/DDBJ whole genome shotgun (WGS) entry which is preliminary data.</text>
</comment>
<feature type="region of interest" description="Disordered" evidence="1">
    <location>
        <begin position="1"/>
        <end position="28"/>
    </location>
</feature>
<protein>
    <submittedName>
        <fullName evidence="2">Uncharacterized protein</fullName>
    </submittedName>
</protein>
<dbReference type="EMBL" id="BEZZ01000533">
    <property type="protein sequence ID" value="GCC33606.1"/>
    <property type="molecule type" value="Genomic_DNA"/>
</dbReference>
<evidence type="ECO:0000313" key="3">
    <source>
        <dbReference type="Proteomes" id="UP000287033"/>
    </source>
</evidence>
<proteinExistence type="predicted"/>
<evidence type="ECO:0000313" key="2">
    <source>
        <dbReference type="EMBL" id="GCC33606.1"/>
    </source>
</evidence>